<evidence type="ECO:0000313" key="2">
    <source>
        <dbReference type="Proteomes" id="UP000064243"/>
    </source>
</evidence>
<evidence type="ECO:0000313" key="1">
    <source>
        <dbReference type="EMBL" id="KVW98950.1"/>
    </source>
</evidence>
<dbReference type="EMBL" id="LDUG01000008">
    <property type="protein sequence ID" value="KVW98950.1"/>
    <property type="molecule type" value="Genomic_DNA"/>
</dbReference>
<gene>
    <name evidence="1" type="ORF">ABW22_02800</name>
</gene>
<organism evidence="1 2">
    <name type="scientific">Thiobacillus denitrificans</name>
    <dbReference type="NCBI Taxonomy" id="36861"/>
    <lineage>
        <taxon>Bacteria</taxon>
        <taxon>Pseudomonadati</taxon>
        <taxon>Pseudomonadota</taxon>
        <taxon>Betaproteobacteria</taxon>
        <taxon>Nitrosomonadales</taxon>
        <taxon>Thiobacillaceae</taxon>
        <taxon>Thiobacillus</taxon>
    </lineage>
</organism>
<dbReference type="RefSeq" id="WP_059751763.1">
    <property type="nucleotide sequence ID" value="NZ_LDUG01000008.1"/>
</dbReference>
<dbReference type="InterPro" id="IPR023393">
    <property type="entry name" value="START-like_dom_sf"/>
</dbReference>
<dbReference type="Proteomes" id="UP000064243">
    <property type="component" value="Unassembled WGS sequence"/>
</dbReference>
<dbReference type="PATRIC" id="fig|36861.3.peg.3425"/>
<reference evidence="1" key="1">
    <citation type="journal article" date="2015" name="Appl. Environ. Microbiol.">
        <title>Aerobic and Anaerobic Thiosulfate Oxidation by a Cold-Adapted, Subglacial Chemoautotroph.</title>
        <authorList>
            <person name="Harrold Z.R."/>
            <person name="Skidmore M.L."/>
            <person name="Hamilton T.L."/>
            <person name="Desch L."/>
            <person name="Amada K."/>
            <person name="van Gelder W."/>
            <person name="Glover K."/>
            <person name="Roden E.E."/>
            <person name="Boyd E.S."/>
        </authorList>
    </citation>
    <scope>NUCLEOTIDE SEQUENCE [LARGE SCALE GENOMIC DNA]</scope>
    <source>
        <strain evidence="1">RG</strain>
    </source>
</reference>
<dbReference type="SUPFAM" id="SSF55961">
    <property type="entry name" value="Bet v1-like"/>
    <property type="match status" value="1"/>
</dbReference>
<sequence>MKMEYRFVTIWYIDAPIEAVCEAISHSLNWPQWWRNVESVVEFAPGDARGIGSVRRYTWRGRLPYRLTFDICVIHAVPLTSVEGIASGDVEGQGRWSFATDGAVTSARFEWQIRTTTVWMNLLALFARPLIKWNHDGVMRRGGEALARMLNARLVGIAHD</sequence>
<comment type="caution">
    <text evidence="1">The sequence shown here is derived from an EMBL/GenBank/DDBJ whole genome shotgun (WGS) entry which is preliminary data.</text>
</comment>
<dbReference type="CDD" id="cd07824">
    <property type="entry name" value="SRPBCC_6"/>
    <property type="match status" value="1"/>
</dbReference>
<dbReference type="OrthoDB" id="5402478at2"/>
<name>A0A106BUN8_THIDE</name>
<keyword evidence="2" id="KW-1185">Reference proteome</keyword>
<protein>
    <submittedName>
        <fullName evidence="1">Polyketide cyclase</fullName>
    </submittedName>
</protein>
<accession>A0A106BUN8</accession>
<dbReference type="Gene3D" id="3.30.530.20">
    <property type="match status" value="1"/>
</dbReference>
<dbReference type="AlphaFoldDB" id="A0A106BUN8"/>
<proteinExistence type="predicted"/>